<sequence>MEGAFFRYFAAWVISGGIRKKGNSNPKSTRVEKEKRNSRMLSRCSARTEPSHQFLSKERAPEHSELQIYHVCLWYGEEAFISVSFNTLSPKGT</sequence>
<feature type="region of interest" description="Disordered" evidence="1">
    <location>
        <begin position="21"/>
        <end position="43"/>
    </location>
</feature>
<proteinExistence type="predicted"/>
<reference evidence="2 3" key="1">
    <citation type="submission" date="2021-06" db="EMBL/GenBank/DDBJ databases">
        <title>Caerostris extrusa draft genome.</title>
        <authorList>
            <person name="Kono N."/>
            <person name="Arakawa K."/>
        </authorList>
    </citation>
    <scope>NUCLEOTIDE SEQUENCE [LARGE SCALE GENOMIC DNA]</scope>
</reference>
<dbReference type="EMBL" id="BPLR01020341">
    <property type="protein sequence ID" value="GIX77592.1"/>
    <property type="molecule type" value="Genomic_DNA"/>
</dbReference>
<organism evidence="2 3">
    <name type="scientific">Caerostris extrusa</name>
    <name type="common">Bark spider</name>
    <name type="synonym">Caerostris bankana</name>
    <dbReference type="NCBI Taxonomy" id="172846"/>
    <lineage>
        <taxon>Eukaryota</taxon>
        <taxon>Metazoa</taxon>
        <taxon>Ecdysozoa</taxon>
        <taxon>Arthropoda</taxon>
        <taxon>Chelicerata</taxon>
        <taxon>Arachnida</taxon>
        <taxon>Araneae</taxon>
        <taxon>Araneomorphae</taxon>
        <taxon>Entelegynae</taxon>
        <taxon>Araneoidea</taxon>
        <taxon>Araneidae</taxon>
        <taxon>Caerostris</taxon>
    </lineage>
</organism>
<gene>
    <name evidence="2" type="ORF">CEXT_591151</name>
</gene>
<dbReference type="Proteomes" id="UP001054945">
    <property type="component" value="Unassembled WGS sequence"/>
</dbReference>
<evidence type="ECO:0000256" key="1">
    <source>
        <dbReference type="SAM" id="MobiDB-lite"/>
    </source>
</evidence>
<keyword evidence="3" id="KW-1185">Reference proteome</keyword>
<evidence type="ECO:0000313" key="3">
    <source>
        <dbReference type="Proteomes" id="UP001054945"/>
    </source>
</evidence>
<evidence type="ECO:0000313" key="2">
    <source>
        <dbReference type="EMBL" id="GIX77592.1"/>
    </source>
</evidence>
<name>A0AAV4N1Y1_CAEEX</name>
<accession>A0AAV4N1Y1</accession>
<comment type="caution">
    <text evidence="2">The sequence shown here is derived from an EMBL/GenBank/DDBJ whole genome shotgun (WGS) entry which is preliminary data.</text>
</comment>
<protein>
    <submittedName>
        <fullName evidence="2">Uncharacterized protein</fullName>
    </submittedName>
</protein>
<dbReference type="AlphaFoldDB" id="A0AAV4N1Y1"/>